<name>A0A9P5XWB7_9AGAR</name>
<reference evidence="3" key="1">
    <citation type="submission" date="2020-11" db="EMBL/GenBank/DDBJ databases">
        <authorList>
            <consortium name="DOE Joint Genome Institute"/>
            <person name="Ahrendt S."/>
            <person name="Riley R."/>
            <person name="Andreopoulos W."/>
            <person name="Labutti K."/>
            <person name="Pangilinan J."/>
            <person name="Ruiz-Duenas F.J."/>
            <person name="Barrasa J.M."/>
            <person name="Sanchez-Garcia M."/>
            <person name="Camarero S."/>
            <person name="Miyauchi S."/>
            <person name="Serrano A."/>
            <person name="Linde D."/>
            <person name="Babiker R."/>
            <person name="Drula E."/>
            <person name="Ayuso-Fernandez I."/>
            <person name="Pacheco R."/>
            <person name="Padilla G."/>
            <person name="Ferreira P."/>
            <person name="Barriuso J."/>
            <person name="Kellner H."/>
            <person name="Castanera R."/>
            <person name="Alfaro M."/>
            <person name="Ramirez L."/>
            <person name="Pisabarro A.G."/>
            <person name="Kuo A."/>
            <person name="Tritt A."/>
            <person name="Lipzen A."/>
            <person name="He G."/>
            <person name="Yan M."/>
            <person name="Ng V."/>
            <person name="Cullen D."/>
            <person name="Martin F."/>
            <person name="Rosso M.-N."/>
            <person name="Henrissat B."/>
            <person name="Hibbett D."/>
            <person name="Martinez A.T."/>
            <person name="Grigoriev I.V."/>
        </authorList>
    </citation>
    <scope>NUCLEOTIDE SEQUENCE</scope>
    <source>
        <strain evidence="3">CBS 247.69</strain>
    </source>
</reference>
<dbReference type="SUPFAM" id="SSF48576">
    <property type="entry name" value="Terpenoid synthases"/>
    <property type="match status" value="1"/>
</dbReference>
<proteinExistence type="inferred from homology"/>
<feature type="non-terminal residue" evidence="3">
    <location>
        <position position="215"/>
    </location>
</feature>
<dbReference type="OrthoDB" id="2998174at2759"/>
<dbReference type="GO" id="GO:0016838">
    <property type="term" value="F:carbon-oxygen lyase activity, acting on phosphates"/>
    <property type="evidence" value="ECO:0007669"/>
    <property type="project" value="InterPro"/>
</dbReference>
<organism evidence="3 4">
    <name type="scientific">Collybia nuda</name>
    <dbReference type="NCBI Taxonomy" id="64659"/>
    <lineage>
        <taxon>Eukaryota</taxon>
        <taxon>Fungi</taxon>
        <taxon>Dikarya</taxon>
        <taxon>Basidiomycota</taxon>
        <taxon>Agaricomycotina</taxon>
        <taxon>Agaricomycetes</taxon>
        <taxon>Agaricomycetidae</taxon>
        <taxon>Agaricales</taxon>
        <taxon>Tricholomatineae</taxon>
        <taxon>Clitocybaceae</taxon>
        <taxon>Collybia</taxon>
    </lineage>
</organism>
<evidence type="ECO:0000256" key="2">
    <source>
        <dbReference type="ARBA" id="ARBA00023239"/>
    </source>
</evidence>
<evidence type="ECO:0000313" key="4">
    <source>
        <dbReference type="Proteomes" id="UP000807353"/>
    </source>
</evidence>
<dbReference type="InterPro" id="IPR024652">
    <property type="entry name" value="Trichodiene_synth"/>
</dbReference>
<dbReference type="Pfam" id="PF06330">
    <property type="entry name" value="TRI5"/>
    <property type="match status" value="1"/>
</dbReference>
<dbReference type="InterPro" id="IPR008949">
    <property type="entry name" value="Isoprenoid_synthase_dom_sf"/>
</dbReference>
<dbReference type="EMBL" id="MU150330">
    <property type="protein sequence ID" value="KAF9458808.1"/>
    <property type="molecule type" value="Genomic_DNA"/>
</dbReference>
<evidence type="ECO:0000256" key="1">
    <source>
        <dbReference type="ARBA" id="ARBA00007946"/>
    </source>
</evidence>
<feature type="non-terminal residue" evidence="3">
    <location>
        <position position="1"/>
    </location>
</feature>
<sequence length="215" mass="24331">FIIYIDDTSPGDVNPFVVFGPRFFSQTQQLDPVLDAFVDILQRICDQYEPATANYILASAFNYISSTCIEPEIEAHAVVPGVIRFPWFIRGQTGISLAFALMLFPKSKGVSAVQYIQVLDEMNFWISGVNDLMSFPKEQLAGERNNYVHVRARTEGKSPMEVLAELNQELHMSRKLICAALSLIPGASTVWSAFENGYIKWHLIQERYKLAEMDL</sequence>
<dbReference type="AlphaFoldDB" id="A0A9P5XWB7"/>
<dbReference type="Gene3D" id="1.10.600.10">
    <property type="entry name" value="Farnesyl Diphosphate Synthase"/>
    <property type="match status" value="1"/>
</dbReference>
<dbReference type="Proteomes" id="UP000807353">
    <property type="component" value="Unassembled WGS sequence"/>
</dbReference>
<comment type="caution">
    <text evidence="3">The sequence shown here is derived from an EMBL/GenBank/DDBJ whole genome shotgun (WGS) entry which is preliminary data.</text>
</comment>
<gene>
    <name evidence="3" type="ORF">BDZ94DRAFT_1137587</name>
</gene>
<protein>
    <submittedName>
        <fullName evidence="3">Isoprenoid synthase domain-containing protein</fullName>
    </submittedName>
</protein>
<accession>A0A9P5XWB7</accession>
<keyword evidence="4" id="KW-1185">Reference proteome</keyword>
<evidence type="ECO:0000313" key="3">
    <source>
        <dbReference type="EMBL" id="KAF9458808.1"/>
    </source>
</evidence>
<keyword evidence="2" id="KW-0456">Lyase</keyword>
<comment type="similarity">
    <text evidence="1">Belongs to the trichodiene synthase family.</text>
</comment>